<proteinExistence type="predicted"/>
<dbReference type="Pfam" id="PF00024">
    <property type="entry name" value="PAN_1"/>
    <property type="match status" value="2"/>
</dbReference>
<evidence type="ECO:0000256" key="4">
    <source>
        <dbReference type="SAM" id="SignalP"/>
    </source>
</evidence>
<keyword evidence="7" id="KW-1185">Reference proteome</keyword>
<accession>X1ZK48</accession>
<evidence type="ECO:0000256" key="1">
    <source>
        <dbReference type="ARBA" id="ARBA00022737"/>
    </source>
</evidence>
<feature type="chain" id="PRO_5004948410" description="Apple domain-containing protein" evidence="4">
    <location>
        <begin position="18"/>
        <end position="529"/>
    </location>
</feature>
<dbReference type="InterPro" id="IPR003609">
    <property type="entry name" value="Pan_app"/>
</dbReference>
<dbReference type="EnsemblMetazoa" id="CapteT187294">
    <property type="protein sequence ID" value="CapteP187294"/>
    <property type="gene ID" value="CapteG187294"/>
</dbReference>
<dbReference type="Proteomes" id="UP000014760">
    <property type="component" value="Unassembled WGS sequence"/>
</dbReference>
<dbReference type="Gene3D" id="3.50.4.10">
    <property type="entry name" value="Hepatocyte Growth Factor"/>
    <property type="match status" value="1"/>
</dbReference>
<name>X1ZK48_CAPTE</name>
<feature type="region of interest" description="Disordered" evidence="3">
    <location>
        <begin position="418"/>
        <end position="469"/>
    </location>
</feature>
<keyword evidence="2" id="KW-1015">Disulfide bond</keyword>
<evidence type="ECO:0000313" key="7">
    <source>
        <dbReference type="Proteomes" id="UP000014760"/>
    </source>
</evidence>
<sequence length="529" mass="60196">MERAWILFAFGFFYAHAEITDDGSVILTNGANSTMGSIERYLAHFRFENNVIELVKQDWAEDSCLRRFPGSRQRDGDFYVGQSEMSCRALCFGRTDCAGATFNDITGSCFVHLSTGRVSHYGDPCCVHYKRIVCPVDESGRPFSLEALNISAIPRNNTGVLTRQSTANDVTPDRPHCVLTFNNSKQEGGEIVGNTSEEECKALCRERTTCSAYSHRREEDMCVLHERTNVESHVDAPGYMHGKKVQCFNDSLPDNGRQECRNITRFTLHPMSNQDHGERVPGIRDSNSCRLNCINDSQCSAFDFHLYESSCWSHAMTSESSQSPNYCCNHYKKTRICQYDCFDVLKNSKVNTLDGIIINTDNETVCRQHCLIDNDCLAFAFSESVRLCMKMTYVVHDGSRTFHSEYSYWRKKECKRDDDDDISYQQPTTTSTSPPPTTPSTSTTTTQSSNPPFLRIENAPSPPRRDKPTFTSFIKEYSTVTDRMPLSEYSLVKANCEISHPHLKNVRTLIRVRVRKLLHEITERSMADF</sequence>
<dbReference type="GO" id="GO:0005576">
    <property type="term" value="C:extracellular region"/>
    <property type="evidence" value="ECO:0007669"/>
    <property type="project" value="InterPro"/>
</dbReference>
<dbReference type="SMART" id="SM00473">
    <property type="entry name" value="PAN_AP"/>
    <property type="match status" value="3"/>
</dbReference>
<dbReference type="Pfam" id="PF14295">
    <property type="entry name" value="PAN_4"/>
    <property type="match status" value="2"/>
</dbReference>
<dbReference type="InterPro" id="IPR000177">
    <property type="entry name" value="Apple"/>
</dbReference>
<feature type="domain" description="Apple" evidence="5">
    <location>
        <begin position="177"/>
        <end position="247"/>
    </location>
</feature>
<reference evidence="6" key="3">
    <citation type="submission" date="2015-06" db="UniProtKB">
        <authorList>
            <consortium name="EnsemblMetazoa"/>
        </authorList>
    </citation>
    <scope>IDENTIFICATION</scope>
</reference>
<organism evidence="6 7">
    <name type="scientific">Capitella teleta</name>
    <name type="common">Polychaete worm</name>
    <dbReference type="NCBI Taxonomy" id="283909"/>
    <lineage>
        <taxon>Eukaryota</taxon>
        <taxon>Metazoa</taxon>
        <taxon>Spiralia</taxon>
        <taxon>Lophotrochozoa</taxon>
        <taxon>Annelida</taxon>
        <taxon>Polychaeta</taxon>
        <taxon>Sedentaria</taxon>
        <taxon>Scolecida</taxon>
        <taxon>Capitellidae</taxon>
        <taxon>Capitella</taxon>
    </lineage>
</organism>
<dbReference type="EMBL" id="AMQN01000116">
    <property type="status" value="NOT_ANNOTATED_CDS"/>
    <property type="molecule type" value="Genomic_DNA"/>
</dbReference>
<feature type="compositionally biased region" description="Low complexity" evidence="3">
    <location>
        <begin position="439"/>
        <end position="452"/>
    </location>
</feature>
<keyword evidence="1" id="KW-0677">Repeat</keyword>
<keyword evidence="4" id="KW-0732">Signal</keyword>
<dbReference type="PROSITE" id="PS50948">
    <property type="entry name" value="PAN"/>
    <property type="match status" value="2"/>
</dbReference>
<feature type="domain" description="Apple" evidence="5">
    <location>
        <begin position="337"/>
        <end position="414"/>
    </location>
</feature>
<evidence type="ECO:0000256" key="2">
    <source>
        <dbReference type="ARBA" id="ARBA00023157"/>
    </source>
</evidence>
<evidence type="ECO:0000259" key="5">
    <source>
        <dbReference type="PROSITE" id="PS50948"/>
    </source>
</evidence>
<reference evidence="7" key="1">
    <citation type="submission" date="2012-12" db="EMBL/GenBank/DDBJ databases">
        <authorList>
            <person name="Hellsten U."/>
            <person name="Grimwood J."/>
            <person name="Chapman J.A."/>
            <person name="Shapiro H."/>
            <person name="Aerts A."/>
            <person name="Otillar R.P."/>
            <person name="Terry A.Y."/>
            <person name="Boore J.L."/>
            <person name="Simakov O."/>
            <person name="Marletaz F."/>
            <person name="Cho S.-J."/>
            <person name="Edsinger-Gonzales E."/>
            <person name="Havlak P."/>
            <person name="Kuo D.-H."/>
            <person name="Larsson T."/>
            <person name="Lv J."/>
            <person name="Arendt D."/>
            <person name="Savage R."/>
            <person name="Osoegawa K."/>
            <person name="de Jong P."/>
            <person name="Lindberg D.R."/>
            <person name="Seaver E.C."/>
            <person name="Weisblat D.A."/>
            <person name="Putnam N.H."/>
            <person name="Grigoriev I.V."/>
            <person name="Rokhsar D.S."/>
        </authorList>
    </citation>
    <scope>NUCLEOTIDE SEQUENCE</scope>
    <source>
        <strain evidence="7">I ESC-2004</strain>
    </source>
</reference>
<dbReference type="GO" id="GO:0006508">
    <property type="term" value="P:proteolysis"/>
    <property type="evidence" value="ECO:0007669"/>
    <property type="project" value="InterPro"/>
</dbReference>
<evidence type="ECO:0000256" key="3">
    <source>
        <dbReference type="SAM" id="MobiDB-lite"/>
    </source>
</evidence>
<reference evidence="7" key="2">
    <citation type="journal article" date="2013" name="Nature">
        <title>Insights into bilaterian evolution from three spiralian genomes.</title>
        <authorList>
            <person name="Simakov O."/>
            <person name="Marletaz F."/>
            <person name="Cho S.J."/>
            <person name="Edsinger-Gonzales E."/>
            <person name="Havlak P."/>
            <person name="Hellsten U."/>
            <person name="Kuo D.H."/>
            <person name="Larsson T."/>
            <person name="Lv J."/>
            <person name="Arendt D."/>
            <person name="Savage R."/>
            <person name="Osoegawa K."/>
            <person name="de Jong P."/>
            <person name="Grimwood J."/>
            <person name="Chapman J.A."/>
            <person name="Shapiro H."/>
            <person name="Aerts A."/>
            <person name="Otillar R.P."/>
            <person name="Terry A.Y."/>
            <person name="Boore J.L."/>
            <person name="Grigoriev I.V."/>
            <person name="Lindberg D.R."/>
            <person name="Seaver E.C."/>
            <person name="Weisblat D.A."/>
            <person name="Putnam N.H."/>
            <person name="Rokhsar D.S."/>
        </authorList>
    </citation>
    <scope>NUCLEOTIDE SEQUENCE</scope>
    <source>
        <strain evidence="7">I ESC-2004</strain>
    </source>
</reference>
<dbReference type="HOGENOM" id="CLU_515114_0_0_1"/>
<dbReference type="SMART" id="SM00223">
    <property type="entry name" value="APPLE"/>
    <property type="match status" value="1"/>
</dbReference>
<evidence type="ECO:0000313" key="6">
    <source>
        <dbReference type="EnsemblMetazoa" id="CapteP187294"/>
    </source>
</evidence>
<feature type="signal peptide" evidence="4">
    <location>
        <begin position="1"/>
        <end position="17"/>
    </location>
</feature>
<protein>
    <recommendedName>
        <fullName evidence="5">Apple domain-containing protein</fullName>
    </recommendedName>
</protein>
<dbReference type="AlphaFoldDB" id="X1ZK48"/>